<reference evidence="2 3" key="1">
    <citation type="journal article" date="2020" name="ISME J.">
        <title>Uncovering the hidden diversity of litter-decomposition mechanisms in mushroom-forming fungi.</title>
        <authorList>
            <person name="Floudas D."/>
            <person name="Bentzer J."/>
            <person name="Ahren D."/>
            <person name="Johansson T."/>
            <person name="Persson P."/>
            <person name="Tunlid A."/>
        </authorList>
    </citation>
    <scope>NUCLEOTIDE SEQUENCE [LARGE SCALE GENOMIC DNA]</scope>
    <source>
        <strain evidence="2 3">CBS 406.79</strain>
    </source>
</reference>
<organism evidence="2 3">
    <name type="scientific">Collybiopsis confluens</name>
    <dbReference type="NCBI Taxonomy" id="2823264"/>
    <lineage>
        <taxon>Eukaryota</taxon>
        <taxon>Fungi</taxon>
        <taxon>Dikarya</taxon>
        <taxon>Basidiomycota</taxon>
        <taxon>Agaricomycotina</taxon>
        <taxon>Agaricomycetes</taxon>
        <taxon>Agaricomycetidae</taxon>
        <taxon>Agaricales</taxon>
        <taxon>Marasmiineae</taxon>
        <taxon>Omphalotaceae</taxon>
        <taxon>Collybiopsis</taxon>
    </lineage>
</organism>
<feature type="compositionally biased region" description="Gly residues" evidence="1">
    <location>
        <begin position="612"/>
        <end position="627"/>
    </location>
</feature>
<feature type="region of interest" description="Disordered" evidence="1">
    <location>
        <begin position="580"/>
        <end position="627"/>
    </location>
</feature>
<dbReference type="AlphaFoldDB" id="A0A8H5M5U1"/>
<evidence type="ECO:0008006" key="4">
    <source>
        <dbReference type="Google" id="ProtNLM"/>
    </source>
</evidence>
<protein>
    <recommendedName>
        <fullName evidence="4">Jacalin-type lectin domain-containing protein</fullName>
    </recommendedName>
</protein>
<sequence length="627" mass="68501">MAKLFRHIKIPVEIYKVPCYRKQVISLSSVLSDADGVMPKICLSRDANRFALAHKGRLEITDSSSNICSVIWECDVDSQTIVDALFVGEDHILITTKSMRTGFVEVYKDMRKHLVAKFTRLRGEFSDKWLSCDAQAVEMEIIEDESGERKLYAKWKKPWDDVNLSVAIEGLSWTGRPLDKVRLKVVAFVILKIEAGQDSGGKEYVFSSAGKATECDKYTFKTQGKPFDDLATGGWKELDAAQPIAAVDVFTNSIPGGSPCITGLRIIYNTQRETKTVLHGNDDSSGSGGNISRNQLKIEVGVVWRTSLVTEAEYTRKVVTELSFHVLDRKTGNSTIAGPFGGANGEDVVSHHSGEVLAFTGREGQQGDRCTVVDVIQTELVFDDLVALGGVEKELDTARPITAIKVFTGSVNNGLSSFVSGLRITYNTRSGPKTFTHGNDNPYGAEGSTSRAEVKVKDNQRIAGVLWRMSNPLETKLGRKVVTEISFHIFDQKTGQSKVIGPFGGIYKESFASHYSGEVLAFTGTESGGGDRCNQMFNQNRTQTRARFEYQYIFYMDQIQEPLKLSLRELQMVLQITNEGSSSSIGGGGIPGAESTEGSMFVGSAGRRSIGSGSGGRSGTGARGRES</sequence>
<feature type="compositionally biased region" description="Low complexity" evidence="1">
    <location>
        <begin position="592"/>
        <end position="611"/>
    </location>
</feature>
<keyword evidence="3" id="KW-1185">Reference proteome</keyword>
<proteinExistence type="predicted"/>
<evidence type="ECO:0000313" key="3">
    <source>
        <dbReference type="Proteomes" id="UP000518752"/>
    </source>
</evidence>
<comment type="caution">
    <text evidence="2">The sequence shown here is derived from an EMBL/GenBank/DDBJ whole genome shotgun (WGS) entry which is preliminary data.</text>
</comment>
<gene>
    <name evidence="2" type="ORF">D9757_008318</name>
</gene>
<accession>A0A8H5M5U1</accession>
<dbReference type="InterPro" id="IPR036404">
    <property type="entry name" value="Jacalin-like_lectin_dom_sf"/>
</dbReference>
<dbReference type="OrthoDB" id="3246270at2759"/>
<dbReference type="Proteomes" id="UP000518752">
    <property type="component" value="Unassembled WGS sequence"/>
</dbReference>
<dbReference type="Gene3D" id="2.100.10.30">
    <property type="entry name" value="Jacalin-like lectin domain"/>
    <property type="match status" value="1"/>
</dbReference>
<evidence type="ECO:0000313" key="2">
    <source>
        <dbReference type="EMBL" id="KAF5381847.1"/>
    </source>
</evidence>
<evidence type="ECO:0000256" key="1">
    <source>
        <dbReference type="SAM" id="MobiDB-lite"/>
    </source>
</evidence>
<dbReference type="EMBL" id="JAACJN010000056">
    <property type="protein sequence ID" value="KAF5381847.1"/>
    <property type="molecule type" value="Genomic_DNA"/>
</dbReference>
<name>A0A8H5M5U1_9AGAR</name>